<evidence type="ECO:0000313" key="1">
    <source>
        <dbReference type="EMBL" id="KFE66239.1"/>
    </source>
</evidence>
<reference evidence="1 2" key="1">
    <citation type="submission" date="2014-04" db="EMBL/GenBank/DDBJ databases">
        <title>Genome assembly of Hyalangium minutum DSM 14724.</title>
        <authorList>
            <person name="Sharma G."/>
            <person name="Subramanian S."/>
        </authorList>
    </citation>
    <scope>NUCLEOTIDE SEQUENCE [LARGE SCALE GENOMIC DNA]</scope>
    <source>
        <strain evidence="1 2">DSM 14724</strain>
    </source>
</reference>
<sequence length="207" mass="22856">MLATSVVGAAVIQVGHSLDADLRARIDAALAECADAARSEVMLKHFGRSPTRQECSEVIGTDSQGQPITRAMQLGVEQHTLALRCAERKLQELKPGGFSIQPRYRVDPETGKAEYLPRQVVENLLRQGRSAELRGTIEPDLVLHEGQPYRVQETYDLKFPCANTSQRVPWRTYPRGHAHEGSNQGTVYREALGGKPVLVQPHLGVAR</sequence>
<accession>A0A085WEX6</accession>
<comment type="caution">
    <text evidence="1">The sequence shown here is derived from an EMBL/GenBank/DDBJ whole genome shotgun (WGS) entry which is preliminary data.</text>
</comment>
<organism evidence="1 2">
    <name type="scientific">Hyalangium minutum</name>
    <dbReference type="NCBI Taxonomy" id="394096"/>
    <lineage>
        <taxon>Bacteria</taxon>
        <taxon>Pseudomonadati</taxon>
        <taxon>Myxococcota</taxon>
        <taxon>Myxococcia</taxon>
        <taxon>Myxococcales</taxon>
        <taxon>Cystobacterineae</taxon>
        <taxon>Archangiaceae</taxon>
        <taxon>Hyalangium</taxon>
    </lineage>
</organism>
<keyword evidence="2" id="KW-1185">Reference proteome</keyword>
<dbReference type="Proteomes" id="UP000028725">
    <property type="component" value="Unassembled WGS sequence"/>
</dbReference>
<dbReference type="EMBL" id="JMCB01000011">
    <property type="protein sequence ID" value="KFE66239.1"/>
    <property type="molecule type" value="Genomic_DNA"/>
</dbReference>
<name>A0A085WEX6_9BACT</name>
<protein>
    <submittedName>
        <fullName evidence="1">Uncharacterized protein</fullName>
    </submittedName>
</protein>
<proteinExistence type="predicted"/>
<evidence type="ECO:0000313" key="2">
    <source>
        <dbReference type="Proteomes" id="UP000028725"/>
    </source>
</evidence>
<gene>
    <name evidence="1" type="ORF">DB31_1304</name>
</gene>
<dbReference type="AlphaFoldDB" id="A0A085WEX6"/>
<dbReference type="STRING" id="394096.DB31_1304"/>